<dbReference type="Gene3D" id="3.10.350.10">
    <property type="entry name" value="LysM domain"/>
    <property type="match status" value="1"/>
</dbReference>
<dbReference type="AlphaFoldDB" id="B8JES8"/>
<reference evidence="4" key="1">
    <citation type="submission" date="2009-01" db="EMBL/GenBank/DDBJ databases">
        <title>Complete sequence of Anaeromyxobacter dehalogenans 2CP-1.</title>
        <authorList>
            <consortium name="US DOE Joint Genome Institute"/>
            <person name="Lucas S."/>
            <person name="Copeland A."/>
            <person name="Lapidus A."/>
            <person name="Glavina del Rio T."/>
            <person name="Dalin E."/>
            <person name="Tice H."/>
            <person name="Bruce D."/>
            <person name="Goodwin L."/>
            <person name="Pitluck S."/>
            <person name="Saunders E."/>
            <person name="Brettin T."/>
            <person name="Detter J.C."/>
            <person name="Han C."/>
            <person name="Larimer F."/>
            <person name="Land M."/>
            <person name="Hauser L."/>
            <person name="Kyrpides N."/>
            <person name="Ovchinnikova G."/>
            <person name="Beliaev A.S."/>
            <person name="Richardson P."/>
        </authorList>
    </citation>
    <scope>NUCLEOTIDE SEQUENCE</scope>
    <source>
        <strain evidence="4">2CP-1</strain>
    </source>
</reference>
<organism evidence="4 5">
    <name type="scientific">Anaeromyxobacter dehalogenans (strain ATCC BAA-258 / DSM 21875 / 2CP-1)</name>
    <dbReference type="NCBI Taxonomy" id="455488"/>
    <lineage>
        <taxon>Bacteria</taxon>
        <taxon>Pseudomonadati</taxon>
        <taxon>Myxococcota</taxon>
        <taxon>Myxococcia</taxon>
        <taxon>Myxococcales</taxon>
        <taxon>Cystobacterineae</taxon>
        <taxon>Anaeromyxobacteraceae</taxon>
        <taxon>Anaeromyxobacter</taxon>
    </lineage>
</organism>
<keyword evidence="2" id="KW-0732">Signal</keyword>
<dbReference type="RefSeq" id="WP_012633972.1">
    <property type="nucleotide sequence ID" value="NC_011891.1"/>
</dbReference>
<feature type="region of interest" description="Disordered" evidence="1">
    <location>
        <begin position="78"/>
        <end position="97"/>
    </location>
</feature>
<dbReference type="Pfam" id="PF01476">
    <property type="entry name" value="LysM"/>
    <property type="match status" value="1"/>
</dbReference>
<feature type="compositionally biased region" description="Low complexity" evidence="1">
    <location>
        <begin position="80"/>
        <end position="97"/>
    </location>
</feature>
<keyword evidence="5" id="KW-1185">Reference proteome</keyword>
<feature type="chain" id="PRO_5002875201" evidence="2">
    <location>
        <begin position="20"/>
        <end position="440"/>
    </location>
</feature>
<dbReference type="InterPro" id="IPR052196">
    <property type="entry name" value="Bact_Kbp"/>
</dbReference>
<evidence type="ECO:0000256" key="2">
    <source>
        <dbReference type="SAM" id="SignalP"/>
    </source>
</evidence>
<evidence type="ECO:0000313" key="4">
    <source>
        <dbReference type="EMBL" id="ACL66224.1"/>
    </source>
</evidence>
<dbReference type="PANTHER" id="PTHR34700">
    <property type="entry name" value="POTASSIUM BINDING PROTEIN KBP"/>
    <property type="match status" value="1"/>
</dbReference>
<sequence>MIRKHVVALLALVPAAALAQAGALGAARGAQATSDQGNARVEQAIDAATGATAAPADAPPAGDAVPIAAEAEGTPPIELGAAPEAVPAAGGAGTPETYTVREGDTLWDISGRFLSNPWYWPKIWSYNPEITNPHWIFPGNLLRFYPFADEAPARVEAVAGVDEVEEEPAPVRELEDFSRADMNAPASAEEQDAVAVSGPYKIGFVPAKQRYALHESFVTPRELDESGAIEAAFEEKLMLSALDRGYAHFKRAAGVKPGETYVVYKTERPIRHPITKELFGYQTRILGSAKVVAVDDKAATLVIATANDAIERGALLAPWTDKVFRPVNPRANQRALQGVIIASPVSVVTQFAEHQVVFVDRGSADGVQTGNSLKVVRSGDLYGLEPNAVPNDPALPQEDVGDLLVIDAREHASAALVTRSRVELLVGDRFEMRTARGLPQ</sequence>
<accession>B8JES8</accession>
<dbReference type="EMBL" id="CP001359">
    <property type="protein sequence ID" value="ACL66224.1"/>
    <property type="molecule type" value="Genomic_DNA"/>
</dbReference>
<dbReference type="PROSITE" id="PS51782">
    <property type="entry name" value="LYSM"/>
    <property type="match status" value="1"/>
</dbReference>
<evidence type="ECO:0000313" key="5">
    <source>
        <dbReference type="Proteomes" id="UP000007089"/>
    </source>
</evidence>
<evidence type="ECO:0000256" key="1">
    <source>
        <dbReference type="SAM" id="MobiDB-lite"/>
    </source>
</evidence>
<dbReference type="Proteomes" id="UP000007089">
    <property type="component" value="Chromosome"/>
</dbReference>
<dbReference type="InterPro" id="IPR036779">
    <property type="entry name" value="LysM_dom_sf"/>
</dbReference>
<protein>
    <submittedName>
        <fullName evidence="4">Peptidoglycan-binding LysM</fullName>
    </submittedName>
</protein>
<dbReference type="KEGG" id="acp:A2cp1_2887"/>
<feature type="signal peptide" evidence="2">
    <location>
        <begin position="1"/>
        <end position="19"/>
    </location>
</feature>
<name>B8JES8_ANAD2</name>
<gene>
    <name evidence="4" type="ordered locus">A2cp1_2887</name>
</gene>
<dbReference type="SUPFAM" id="SSF54106">
    <property type="entry name" value="LysM domain"/>
    <property type="match status" value="1"/>
</dbReference>
<dbReference type="InterPro" id="IPR018392">
    <property type="entry name" value="LysM"/>
</dbReference>
<feature type="domain" description="LysM" evidence="3">
    <location>
        <begin position="96"/>
        <end position="144"/>
    </location>
</feature>
<dbReference type="CDD" id="cd00118">
    <property type="entry name" value="LysM"/>
    <property type="match status" value="1"/>
</dbReference>
<dbReference type="HOGENOM" id="CLU_050533_1_0_7"/>
<evidence type="ECO:0000259" key="3">
    <source>
        <dbReference type="PROSITE" id="PS51782"/>
    </source>
</evidence>
<dbReference type="PANTHER" id="PTHR34700:SF4">
    <property type="entry name" value="PHAGE-LIKE ELEMENT PBSX PROTEIN XKDP"/>
    <property type="match status" value="1"/>
</dbReference>
<proteinExistence type="predicted"/>